<dbReference type="Gene3D" id="2.30.30.40">
    <property type="entry name" value="SH3 Domains"/>
    <property type="match status" value="1"/>
</dbReference>
<dbReference type="RefSeq" id="WP_101955040.1">
    <property type="nucleotide sequence ID" value="NZ_JAFMUA010000022.1"/>
</dbReference>
<gene>
    <name evidence="2" type="ORF">F7645_11805</name>
</gene>
<feature type="domain" description="SH3b" evidence="1">
    <location>
        <begin position="209"/>
        <end position="271"/>
    </location>
</feature>
<dbReference type="PROSITE" id="PS51257">
    <property type="entry name" value="PROKAR_LIPOPROTEIN"/>
    <property type="match status" value="1"/>
</dbReference>
<evidence type="ECO:0000259" key="1">
    <source>
        <dbReference type="PROSITE" id="PS51781"/>
    </source>
</evidence>
<reference evidence="2 3" key="1">
    <citation type="journal article" date="2020" name="Int. J. Syst. Evol. Microbiol.">
        <title>Tenacibaculum piscium sp. nov., isolated from skin ulcers of sea-farmed fish, and description of Tenacibaculum finnmarkense sp. nov. with subdivision into genomovars finnmarkense and ulcerans.</title>
        <authorList>
            <person name="Olsen A.B."/>
            <person name="Spilsberg B."/>
            <person name="Nilsen H.K."/>
            <person name="Lagesen K."/>
            <person name="Gulla S."/>
            <person name="Avendano-Herrera R."/>
            <person name="Irgang R."/>
            <person name="Duchaud E."/>
            <person name="Colquhoun D.J."/>
        </authorList>
    </citation>
    <scope>NUCLEOTIDE SEQUENCE [LARGE SCALE GENOMIC DNA]</scope>
    <source>
        <strain evidence="2 3">TNO037</strain>
    </source>
</reference>
<evidence type="ECO:0000313" key="3">
    <source>
        <dbReference type="Proteomes" id="UP000806077"/>
    </source>
</evidence>
<accession>A0AAP1RGW4</accession>
<protein>
    <submittedName>
        <fullName evidence="2">SH3 domain-containing protein</fullName>
    </submittedName>
</protein>
<dbReference type="EMBL" id="WXXV01000022">
    <property type="protein sequence ID" value="MBE7696104.1"/>
    <property type="molecule type" value="Genomic_DNA"/>
</dbReference>
<name>A0AAP1RGW4_9FLAO</name>
<proteinExistence type="predicted"/>
<dbReference type="AlphaFoldDB" id="A0AAP1RGW4"/>
<dbReference type="Pfam" id="PF08239">
    <property type="entry name" value="SH3_3"/>
    <property type="match status" value="1"/>
</dbReference>
<organism evidence="2 3">
    <name type="scientific">Tenacibaculum finnmarkense genomovar finnmarkense</name>
    <dbReference type="NCBI Taxonomy" id="1458503"/>
    <lineage>
        <taxon>Bacteria</taxon>
        <taxon>Pseudomonadati</taxon>
        <taxon>Bacteroidota</taxon>
        <taxon>Flavobacteriia</taxon>
        <taxon>Flavobacteriales</taxon>
        <taxon>Flavobacteriaceae</taxon>
        <taxon>Tenacibaculum</taxon>
        <taxon>Tenacibaculum finnmarkense</taxon>
    </lineage>
</organism>
<comment type="caution">
    <text evidence="2">The sequence shown here is derived from an EMBL/GenBank/DDBJ whole genome shotgun (WGS) entry which is preliminary data.</text>
</comment>
<dbReference type="Proteomes" id="UP000806077">
    <property type="component" value="Unassembled WGS sequence"/>
</dbReference>
<dbReference type="PROSITE" id="PS51781">
    <property type="entry name" value="SH3B"/>
    <property type="match status" value="1"/>
</dbReference>
<dbReference type="InterPro" id="IPR003646">
    <property type="entry name" value="SH3-like_bac-type"/>
</dbReference>
<evidence type="ECO:0000313" key="2">
    <source>
        <dbReference type="EMBL" id="MBE7696104.1"/>
    </source>
</evidence>
<sequence>MKLHYIILFSFFIVALSCKKEEINNKKAPLSVEFDNKIPQNKASNTLDIINTNKWLTKKDSNNFKSISLPFTFEQFYDDYVDEANYPYYNISENLKEYLINNNFEAESYESLLVSSAYEFNIMLVLVVRGDSEYYILITATSEDVKGFNVIGETGNSDELITFKINDDYTISKYKGQRKNKVFFKKLKILNDGSFKEVRGNTNSYSVIKKGAIVYAQVDTYLNMRSTPNATGTIVGEIYPTDKLMVLEVLANWVKVSLNGTEGYVSSEFVK</sequence>
<keyword evidence="3" id="KW-1185">Reference proteome</keyword>